<keyword evidence="2" id="KW-1185">Reference proteome</keyword>
<gene>
    <name evidence="1" type="ORF">CSO01_05240</name>
</gene>
<organism evidence="1 2">
    <name type="scientific">Cellulomonas soli</name>
    <dbReference type="NCBI Taxonomy" id="931535"/>
    <lineage>
        <taxon>Bacteria</taxon>
        <taxon>Bacillati</taxon>
        <taxon>Actinomycetota</taxon>
        <taxon>Actinomycetes</taxon>
        <taxon>Micrococcales</taxon>
        <taxon>Cellulomonadaceae</taxon>
        <taxon>Cellulomonas</taxon>
    </lineage>
</organism>
<proteinExistence type="predicted"/>
<sequence length="131" mass="15007">MTAPDDPFYPPRLLTQPNSLPVPIVWCAHTPEDQLLMLEELDLWVDWLIDRYRLDQRVIPPCWHEHPELLEELAALHLAWQGAFASTAAPDAPLHWHEHFAAATSRLGDWAARTGCRPRGHRPRSGLAVRE</sequence>
<evidence type="ECO:0000313" key="1">
    <source>
        <dbReference type="EMBL" id="GEP67809.1"/>
    </source>
</evidence>
<protein>
    <recommendedName>
        <fullName evidence="3">DUF4913 domain-containing protein</fullName>
    </recommendedName>
</protein>
<dbReference type="EMBL" id="BKAL01000002">
    <property type="protein sequence ID" value="GEP67809.1"/>
    <property type="molecule type" value="Genomic_DNA"/>
</dbReference>
<dbReference type="AlphaFoldDB" id="A0A512P9C7"/>
<name>A0A512P9C7_9CELL</name>
<dbReference type="Proteomes" id="UP000321798">
    <property type="component" value="Unassembled WGS sequence"/>
</dbReference>
<evidence type="ECO:0000313" key="2">
    <source>
        <dbReference type="Proteomes" id="UP000321798"/>
    </source>
</evidence>
<accession>A0A512P9C7</accession>
<comment type="caution">
    <text evidence="1">The sequence shown here is derived from an EMBL/GenBank/DDBJ whole genome shotgun (WGS) entry which is preliminary data.</text>
</comment>
<reference evidence="1 2" key="1">
    <citation type="submission" date="2019-07" db="EMBL/GenBank/DDBJ databases">
        <title>Whole genome shotgun sequence of Cellulomonas soli NBRC 109434.</title>
        <authorList>
            <person name="Hosoyama A."/>
            <person name="Uohara A."/>
            <person name="Ohji S."/>
            <person name="Ichikawa N."/>
        </authorList>
    </citation>
    <scope>NUCLEOTIDE SEQUENCE [LARGE SCALE GENOMIC DNA]</scope>
    <source>
        <strain evidence="1 2">NBRC 109434</strain>
    </source>
</reference>
<evidence type="ECO:0008006" key="3">
    <source>
        <dbReference type="Google" id="ProtNLM"/>
    </source>
</evidence>